<dbReference type="SUPFAM" id="SSF75615">
    <property type="entry name" value="Siroheme synthase middle domains-like"/>
    <property type="match status" value="1"/>
</dbReference>
<dbReference type="Proteomes" id="UP000308768">
    <property type="component" value="Unassembled WGS sequence"/>
</dbReference>
<evidence type="ECO:0000259" key="10">
    <source>
        <dbReference type="Pfam" id="PF14823"/>
    </source>
</evidence>
<dbReference type="UniPathway" id="UPA00262">
    <property type="reaction ID" value="UER00222"/>
</dbReference>
<dbReference type="InterPro" id="IPR028281">
    <property type="entry name" value="Sirohaem_synthase_central"/>
</dbReference>
<comment type="pathway">
    <text evidence="1">Porphyrin-containing compound metabolism; siroheme biosynthesis; sirohydrochlorin from precorrin-2: step 1/1.</text>
</comment>
<evidence type="ECO:0000256" key="6">
    <source>
        <dbReference type="ARBA" id="ARBA00023027"/>
    </source>
</evidence>
<dbReference type="Gene3D" id="3.40.50.720">
    <property type="entry name" value="NAD(P)-binding Rossmann-like Domain"/>
    <property type="match status" value="1"/>
</dbReference>
<evidence type="ECO:0000313" key="12">
    <source>
        <dbReference type="EMBL" id="TKA78267.1"/>
    </source>
</evidence>
<dbReference type="Gene3D" id="1.10.3280.10">
    <property type="entry name" value="Siroheme synthase, domain 3"/>
    <property type="match status" value="1"/>
</dbReference>
<dbReference type="Gene3D" id="3.40.50.150">
    <property type="entry name" value="Vaccinia Virus protein VP39"/>
    <property type="match status" value="1"/>
</dbReference>
<dbReference type="InterPro" id="IPR006367">
    <property type="entry name" value="Sirohaem_synthase_N"/>
</dbReference>
<gene>
    <name evidence="12" type="ORF">B0A49_02143</name>
</gene>
<dbReference type="GO" id="GO:0008168">
    <property type="term" value="F:methyltransferase activity"/>
    <property type="evidence" value="ECO:0007669"/>
    <property type="project" value="UniProtKB-KW"/>
</dbReference>
<keyword evidence="4" id="KW-0808">Transferase</keyword>
<dbReference type="InterPro" id="IPR036291">
    <property type="entry name" value="NAD(P)-bd_dom_sf"/>
</dbReference>
<dbReference type="EC" id="1.3.1.76" evidence="2"/>
<accession>A0A4U0XPC1</accession>
<dbReference type="PANTHER" id="PTHR13393:SF0">
    <property type="entry name" value="RNA N6-ADENOSINE-METHYLTRANSFERASE METTL16"/>
    <property type="match status" value="1"/>
</dbReference>
<feature type="domain" description="Siroheme synthase central" evidence="11">
    <location>
        <begin position="133"/>
        <end position="159"/>
    </location>
</feature>
<organism evidence="12 13">
    <name type="scientific">Cryomyces minteri</name>
    <dbReference type="NCBI Taxonomy" id="331657"/>
    <lineage>
        <taxon>Eukaryota</taxon>
        <taxon>Fungi</taxon>
        <taxon>Dikarya</taxon>
        <taxon>Ascomycota</taxon>
        <taxon>Pezizomycotina</taxon>
        <taxon>Dothideomycetes</taxon>
        <taxon>Dothideomycetes incertae sedis</taxon>
        <taxon>Cryomyces</taxon>
    </lineage>
</organism>
<keyword evidence="7" id="KW-0627">Porphyrin biosynthesis</keyword>
<protein>
    <recommendedName>
        <fullName evidence="2">precorrin-2 dehydrogenase</fullName>
        <ecNumber evidence="2">1.3.1.76</ecNumber>
    </recommendedName>
</protein>
<dbReference type="Pfam" id="PF14823">
    <property type="entry name" value="Sirohm_synth_C"/>
    <property type="match status" value="1"/>
</dbReference>
<keyword evidence="5" id="KW-0560">Oxidoreductase</keyword>
<comment type="caution">
    <text evidence="12">The sequence shown here is derived from an EMBL/GenBank/DDBJ whole genome shotgun (WGS) entry which is preliminary data.</text>
</comment>
<feature type="domain" description="Siroheme biosynthesis protein Met8 C-terminal" evidence="10">
    <location>
        <begin position="162"/>
        <end position="229"/>
    </location>
</feature>
<dbReference type="SUPFAM" id="SSF53335">
    <property type="entry name" value="S-adenosyl-L-methionine-dependent methyltransferases"/>
    <property type="match status" value="1"/>
</dbReference>
<dbReference type="InterPro" id="IPR010286">
    <property type="entry name" value="METTL16/RlmF"/>
</dbReference>
<reference evidence="12 13" key="1">
    <citation type="submission" date="2017-03" db="EMBL/GenBank/DDBJ databases">
        <title>Genomes of endolithic fungi from Antarctica.</title>
        <authorList>
            <person name="Coleine C."/>
            <person name="Masonjones S."/>
            <person name="Stajich J.E."/>
        </authorList>
    </citation>
    <scope>NUCLEOTIDE SEQUENCE [LARGE SCALE GENOMIC DNA]</scope>
    <source>
        <strain evidence="12 13">CCFEE 5187</strain>
    </source>
</reference>
<feature type="region of interest" description="Disordered" evidence="9">
    <location>
        <begin position="633"/>
        <end position="698"/>
    </location>
</feature>
<dbReference type="EMBL" id="NAJN01000149">
    <property type="protein sequence ID" value="TKA78267.1"/>
    <property type="molecule type" value="Genomic_DNA"/>
</dbReference>
<dbReference type="GO" id="GO:0043115">
    <property type="term" value="F:precorrin-2 dehydrogenase activity"/>
    <property type="evidence" value="ECO:0007669"/>
    <property type="project" value="UniProtKB-EC"/>
</dbReference>
<dbReference type="CDD" id="cd02440">
    <property type="entry name" value="AdoMet_MTases"/>
    <property type="match status" value="1"/>
</dbReference>
<dbReference type="OrthoDB" id="514248at2759"/>
<dbReference type="SUPFAM" id="SSF51735">
    <property type="entry name" value="NAD(P)-binding Rossmann-fold domains"/>
    <property type="match status" value="1"/>
</dbReference>
<evidence type="ECO:0000256" key="5">
    <source>
        <dbReference type="ARBA" id="ARBA00023002"/>
    </source>
</evidence>
<name>A0A4U0XPC1_9PEZI</name>
<sequence length="753" mass="83374">MAEQYPEIKGGGSLILAWQVRNKRILMVGGGEVAAGRIVNLLNADAKVTVVSPREGLNPEVAYRIKHNQVTYIDRKFQPSDLDDPSIVMVLTAVDDPVAGSEIYKLCKEKRIPANIADVPPECDFYFGSVHRDGPLQIMVSTNGKGPKLANIVRRQIAANLPSNIGDAISQVGVLRRKLRKVAPGTEEGPKRMQWMIKVCEAWSLEDLCEMDESDMERLLGFYAPNTVPSFEDVRLKEEPGIWTFDGSFGWCLASPLNPREPTTDQQQRPTMTHPLRHPTYDDDVDFAALALQDADFAKFLDRKSGKLDFQDPNAVRQLTKSLLKRDFGLAIQLPDDRLCPPVPVRYNYIRWIQDLLDTTSDNYTDRYDPNREIIGLDIGTGASCIYPLLGTAARPRWRFHATETDGLSYTFARANITSNNLQSRIRLHHTQLSAPLLPLDSLEITRLDFCMCNPPFYSSPADMAASAASKFLPPIAVCTGAESEMICEGGDVGFVLRIVDESRLLQSRVQWYTSMLGKLSSIDAVVTRLKEVGVANWAVGALRAGAKTRRWVVGWSWQDRRPRNDVARHPQLPLAVQPFPTLYTIPVLHADVACGLVHDTLDALDLRWQWRPSIATGVGFAKANVWSRAARRKAAMSGRRRNNNAADPARTLARASEPVKAMHGGKKAEAEDREMQEAGAEGGEGEGDDSDSDSDADNDLMALGFKITVRAADKVVEVRWLQGRDSVLFESFCGMLRRAVSTAAGADDSSKG</sequence>
<keyword evidence="3" id="KW-0489">Methyltransferase</keyword>
<evidence type="ECO:0000256" key="9">
    <source>
        <dbReference type="SAM" id="MobiDB-lite"/>
    </source>
</evidence>
<feature type="compositionally biased region" description="Acidic residues" evidence="9">
    <location>
        <begin position="684"/>
        <end position="698"/>
    </location>
</feature>
<dbReference type="InterPro" id="IPR028162">
    <property type="entry name" value="Met8_C"/>
</dbReference>
<dbReference type="NCBIfam" id="TIGR01470">
    <property type="entry name" value="cysG_Nterm"/>
    <property type="match status" value="1"/>
</dbReference>
<dbReference type="InterPro" id="IPR029063">
    <property type="entry name" value="SAM-dependent_MTases_sf"/>
</dbReference>
<dbReference type="Pfam" id="PF13241">
    <property type="entry name" value="NAD_binding_7"/>
    <property type="match status" value="1"/>
</dbReference>
<evidence type="ECO:0000256" key="8">
    <source>
        <dbReference type="ARBA" id="ARBA00047561"/>
    </source>
</evidence>
<dbReference type="STRING" id="331657.A0A4U0XPC1"/>
<dbReference type="Pfam" id="PF14824">
    <property type="entry name" value="Sirohm_synth_M"/>
    <property type="match status" value="1"/>
</dbReference>
<evidence type="ECO:0000259" key="11">
    <source>
        <dbReference type="Pfam" id="PF14824"/>
    </source>
</evidence>
<dbReference type="AlphaFoldDB" id="A0A4U0XPC1"/>
<keyword evidence="6" id="KW-0520">NAD</keyword>
<evidence type="ECO:0000313" key="13">
    <source>
        <dbReference type="Proteomes" id="UP000308768"/>
    </source>
</evidence>
<evidence type="ECO:0000256" key="1">
    <source>
        <dbReference type="ARBA" id="ARBA00005010"/>
    </source>
</evidence>
<dbReference type="PANTHER" id="PTHR13393">
    <property type="entry name" value="SAM-DEPENDENT METHYLTRANSFERASE"/>
    <property type="match status" value="1"/>
</dbReference>
<dbReference type="GO" id="GO:0005634">
    <property type="term" value="C:nucleus"/>
    <property type="evidence" value="ECO:0007669"/>
    <property type="project" value="TreeGrafter"/>
</dbReference>
<keyword evidence="13" id="KW-1185">Reference proteome</keyword>
<dbReference type="GO" id="GO:0019354">
    <property type="term" value="P:siroheme biosynthetic process"/>
    <property type="evidence" value="ECO:0007669"/>
    <property type="project" value="UniProtKB-UniPathway"/>
</dbReference>
<evidence type="ECO:0000256" key="4">
    <source>
        <dbReference type="ARBA" id="ARBA00022679"/>
    </source>
</evidence>
<dbReference type="Pfam" id="PF05971">
    <property type="entry name" value="Methyltransf_10"/>
    <property type="match status" value="1"/>
</dbReference>
<dbReference type="GO" id="GO:0070475">
    <property type="term" value="P:rRNA base methylation"/>
    <property type="evidence" value="ECO:0007669"/>
    <property type="project" value="TreeGrafter"/>
</dbReference>
<dbReference type="Gene3D" id="3.30.160.110">
    <property type="entry name" value="Siroheme synthase, domain 2"/>
    <property type="match status" value="1"/>
</dbReference>
<evidence type="ECO:0000256" key="2">
    <source>
        <dbReference type="ARBA" id="ARBA00012400"/>
    </source>
</evidence>
<feature type="compositionally biased region" description="Basic residues" evidence="9">
    <location>
        <begin position="633"/>
        <end position="643"/>
    </location>
</feature>
<evidence type="ECO:0000256" key="3">
    <source>
        <dbReference type="ARBA" id="ARBA00022603"/>
    </source>
</evidence>
<proteinExistence type="predicted"/>
<feature type="compositionally biased region" description="Basic and acidic residues" evidence="9">
    <location>
        <begin position="667"/>
        <end position="677"/>
    </location>
</feature>
<evidence type="ECO:0000256" key="7">
    <source>
        <dbReference type="ARBA" id="ARBA00023244"/>
    </source>
</evidence>
<comment type="catalytic activity">
    <reaction evidence="8">
        <text>precorrin-2 + NAD(+) = sirohydrochlorin + NADH + 2 H(+)</text>
        <dbReference type="Rhea" id="RHEA:15613"/>
        <dbReference type="ChEBI" id="CHEBI:15378"/>
        <dbReference type="ChEBI" id="CHEBI:57540"/>
        <dbReference type="ChEBI" id="CHEBI:57945"/>
        <dbReference type="ChEBI" id="CHEBI:58351"/>
        <dbReference type="ChEBI" id="CHEBI:58827"/>
        <dbReference type="EC" id="1.3.1.76"/>
    </reaction>
</comment>